<keyword evidence="2" id="KW-0813">Transport</keyword>
<feature type="repeat" description="ANK" evidence="13">
    <location>
        <begin position="68"/>
        <end position="100"/>
    </location>
</feature>
<dbReference type="InterPro" id="IPR005821">
    <property type="entry name" value="Ion_trans_dom"/>
</dbReference>
<feature type="repeat" description="ANK" evidence="13">
    <location>
        <begin position="103"/>
        <end position="135"/>
    </location>
</feature>
<keyword evidence="10" id="KW-0325">Glycoprotein</keyword>
<feature type="repeat" description="ANK" evidence="13">
    <location>
        <begin position="487"/>
        <end position="511"/>
    </location>
</feature>
<dbReference type="PANTHER" id="PTHR47143">
    <property type="entry name" value="TRANSIENT RECEPTOR POTENTIAL CATION CHANNEL PROTEIN PAINLESS"/>
    <property type="match status" value="1"/>
</dbReference>
<keyword evidence="11" id="KW-0407">Ion channel</keyword>
<dbReference type="PANTHER" id="PTHR47143:SF1">
    <property type="entry name" value="ION_TRANS DOMAIN-CONTAINING PROTEIN"/>
    <property type="match status" value="1"/>
</dbReference>
<evidence type="ECO:0000256" key="12">
    <source>
        <dbReference type="ARBA" id="ARBA00036634"/>
    </source>
</evidence>
<evidence type="ECO:0000256" key="13">
    <source>
        <dbReference type="PROSITE-ProRule" id="PRU00023"/>
    </source>
</evidence>
<evidence type="ECO:0000256" key="3">
    <source>
        <dbReference type="ARBA" id="ARBA00022606"/>
    </source>
</evidence>
<evidence type="ECO:0000256" key="5">
    <source>
        <dbReference type="ARBA" id="ARBA00022737"/>
    </source>
</evidence>
<evidence type="ECO:0000259" key="15">
    <source>
        <dbReference type="Pfam" id="PF00520"/>
    </source>
</evidence>
<evidence type="ECO:0000256" key="8">
    <source>
        <dbReference type="ARBA" id="ARBA00023065"/>
    </source>
</evidence>
<evidence type="ECO:0000313" key="16">
    <source>
        <dbReference type="EMBL" id="KAG8441939.1"/>
    </source>
</evidence>
<evidence type="ECO:0000256" key="9">
    <source>
        <dbReference type="ARBA" id="ARBA00023136"/>
    </source>
</evidence>
<sequence>MRRSLRRMLGSSVKKDGQYDEVILQTESCTSLDEDPLPIYTLIAEGNVSRIHNFIMKNPASLTVRDDAGATPLHHASKLGNIELILMFINESAEEGVNTLDSRGNTPLHWAVVKNKIDAVKVLLCRGADPNILNLHRQSPLHAAVQLFHNSIVEVLIQHCKTNINLEGDLGNTAVLLACYKDNDKALRLLLNYGARLCKKNKLGCYPIHMTVFVGSLKCMDIVLKKGAEDGCSIEDHINFTNNEKTSPLHVAVQNGNLEVVKACISYGAKIDLKQADSATALHFAATQGATEIVKFMVSSYKGDKNIVDLPDGNNETPLHKSVLFDHAELAEYLLSMGANIDSVDKESRTPLLLATSCSAWKTVNLFLSKGANVKLTDNYGRNFLHLAVLQPGGLKEINAEFLQKENIKQLVSDEDDDGCTPLHYACKQGVPNSVNNLLGLNVSLYTKSKDERSPLHFAACYGRYNTCQRLLRFMSDARLLNDGDEKGMTPLHLAAQNGHDKIAFLLLKRGTLLLSDYRGWTALHYAAYGGYTRTIKVLLDTSIGLIDKTDKENNTAMHIAGREGHAKAVDLFLDYGAAVLLNANGASFLHEAIRNGKKEVVFASIMSDRWEEVLVKFLHNSNYKCPILEMVYHLPESFKALLDRCTTESPGDRKSPNFYIEYNFKYLQCPQNFRKLHKSERNVHYEPLTTLNAMVQHQRVELLQHPVCKEFLLMKWMAYGFKAHLINLALYSLGLIPLTLLIMNAERPESLNIIQKPDLLHLKGMNELRRECLNRTEKPDPLQLKDTYFIRACMGIVLCMSFLGIIKELVQLCQQKLKYIMDHNNVIDWTIHISSIIFVSSLCQTPVVVSTFQWQFGAVAVFASWVNFLIYLQRFETYGIYIVMFWEILRTLLKIVFLFFFLILAFALSFFIFLYPQRTFSNPFFALMQTFTMMMGDINYQEGILDPLLENQIEYPFFTFFQIIVFTLLIPILLMNLLIGLAVGDIAEVQRNASLKRIAMQVSLHTSLEKKLPYWFLKRVDQVSITVYPNRPRIWGIAFNSDFLKYFISCEDLRAQVPSNDETMELELWKQKNRLKDLTTMMQKQNNLIKLIIQKMEIVSEAEEEDCNSFQNNKSKKQKLDRKDSKWDCVVKAVKSKHS</sequence>
<feature type="transmembrane region" description="Helical" evidence="14">
    <location>
        <begin position="958"/>
        <end position="988"/>
    </location>
</feature>
<keyword evidence="8" id="KW-0406">Ion transport</keyword>
<comment type="caution">
    <text evidence="16">The sequence shown here is derived from an EMBL/GenBank/DDBJ whole genome shotgun (WGS) entry which is preliminary data.</text>
</comment>
<gene>
    <name evidence="16" type="ORF">GDO86_010936</name>
</gene>
<dbReference type="SUPFAM" id="SSF48403">
    <property type="entry name" value="Ankyrin repeat"/>
    <property type="match status" value="2"/>
</dbReference>
<dbReference type="Gene3D" id="1.25.40.20">
    <property type="entry name" value="Ankyrin repeat-containing domain"/>
    <property type="match status" value="4"/>
</dbReference>
<proteinExistence type="predicted"/>
<evidence type="ECO:0000256" key="2">
    <source>
        <dbReference type="ARBA" id="ARBA00022448"/>
    </source>
</evidence>
<dbReference type="Proteomes" id="UP000812440">
    <property type="component" value="Chromosome 6"/>
</dbReference>
<feature type="repeat" description="ANK" evidence="13">
    <location>
        <begin position="418"/>
        <end position="450"/>
    </location>
</feature>
<comment type="subcellular location">
    <subcellularLocation>
        <location evidence="1">Membrane</location>
        <topology evidence="1">Multi-pass membrane protein</topology>
    </subcellularLocation>
</comment>
<evidence type="ECO:0000256" key="14">
    <source>
        <dbReference type="SAM" id="Phobius"/>
    </source>
</evidence>
<dbReference type="Pfam" id="PF00520">
    <property type="entry name" value="Ion_trans"/>
    <property type="match status" value="1"/>
</dbReference>
<keyword evidence="5" id="KW-0677">Repeat</keyword>
<feature type="transmembrane region" description="Helical" evidence="14">
    <location>
        <begin position="855"/>
        <end position="873"/>
    </location>
</feature>
<evidence type="ECO:0000256" key="11">
    <source>
        <dbReference type="ARBA" id="ARBA00023303"/>
    </source>
</evidence>
<dbReference type="InterPro" id="IPR052076">
    <property type="entry name" value="TRP_cation_channel"/>
</dbReference>
<keyword evidence="3" id="KW-0716">Sensory transduction</keyword>
<keyword evidence="9 14" id="KW-0472">Membrane</keyword>
<feature type="transmembrane region" description="Helical" evidence="14">
    <location>
        <begin position="827"/>
        <end position="849"/>
    </location>
</feature>
<feature type="transmembrane region" description="Helical" evidence="14">
    <location>
        <begin position="789"/>
        <end position="807"/>
    </location>
</feature>
<organism evidence="16 17">
    <name type="scientific">Hymenochirus boettgeri</name>
    <name type="common">Congo dwarf clawed frog</name>
    <dbReference type="NCBI Taxonomy" id="247094"/>
    <lineage>
        <taxon>Eukaryota</taxon>
        <taxon>Metazoa</taxon>
        <taxon>Chordata</taxon>
        <taxon>Craniata</taxon>
        <taxon>Vertebrata</taxon>
        <taxon>Euteleostomi</taxon>
        <taxon>Amphibia</taxon>
        <taxon>Batrachia</taxon>
        <taxon>Anura</taxon>
        <taxon>Pipoidea</taxon>
        <taxon>Pipidae</taxon>
        <taxon>Pipinae</taxon>
        <taxon>Hymenochirus</taxon>
    </lineage>
</organism>
<evidence type="ECO:0000256" key="6">
    <source>
        <dbReference type="ARBA" id="ARBA00022989"/>
    </source>
</evidence>
<evidence type="ECO:0000256" key="4">
    <source>
        <dbReference type="ARBA" id="ARBA00022692"/>
    </source>
</evidence>
<evidence type="ECO:0000313" key="17">
    <source>
        <dbReference type="Proteomes" id="UP000812440"/>
    </source>
</evidence>
<feature type="repeat" description="ANK" evidence="13">
    <location>
        <begin position="451"/>
        <end position="483"/>
    </location>
</feature>
<keyword evidence="7 13" id="KW-0040">ANK repeat</keyword>
<dbReference type="GO" id="GO:0005216">
    <property type="term" value="F:monoatomic ion channel activity"/>
    <property type="evidence" value="ECO:0007669"/>
    <property type="project" value="InterPro"/>
</dbReference>
<feature type="repeat" description="ANK" evidence="13">
    <location>
        <begin position="519"/>
        <end position="551"/>
    </location>
</feature>
<feature type="repeat" description="ANK" evidence="13">
    <location>
        <begin position="347"/>
        <end position="379"/>
    </location>
</feature>
<name>A0A8T2J9S0_9PIPI</name>
<feature type="repeat" description="ANK" evidence="13">
    <location>
        <begin position="314"/>
        <end position="346"/>
    </location>
</feature>
<comment type="catalytic activity">
    <reaction evidence="12">
        <text>Ca(2+)(in) = Ca(2+)(out)</text>
        <dbReference type="Rhea" id="RHEA:29671"/>
        <dbReference type="ChEBI" id="CHEBI:29108"/>
    </reaction>
</comment>
<dbReference type="SMART" id="SM00248">
    <property type="entry name" value="ANK"/>
    <property type="match status" value="16"/>
</dbReference>
<evidence type="ECO:0000256" key="1">
    <source>
        <dbReference type="ARBA" id="ARBA00004141"/>
    </source>
</evidence>
<dbReference type="EMBL" id="JAACNH010000005">
    <property type="protein sequence ID" value="KAG8441939.1"/>
    <property type="molecule type" value="Genomic_DNA"/>
</dbReference>
<feature type="repeat" description="ANK" evidence="13">
    <location>
        <begin position="170"/>
        <end position="202"/>
    </location>
</feature>
<dbReference type="PROSITE" id="PS50297">
    <property type="entry name" value="ANK_REP_REGION"/>
    <property type="match status" value="7"/>
</dbReference>
<feature type="domain" description="Ion transport" evidence="15">
    <location>
        <begin position="798"/>
        <end position="994"/>
    </location>
</feature>
<dbReference type="AlphaFoldDB" id="A0A8T2J9S0"/>
<dbReference type="PROSITE" id="PS50088">
    <property type="entry name" value="ANK_REPEAT"/>
    <property type="match status" value="11"/>
</dbReference>
<dbReference type="PRINTS" id="PR01415">
    <property type="entry name" value="ANKYRIN"/>
</dbReference>
<protein>
    <recommendedName>
        <fullName evidence="15">Ion transport domain-containing protein</fullName>
    </recommendedName>
</protein>
<dbReference type="Pfam" id="PF12796">
    <property type="entry name" value="Ank_2"/>
    <property type="match status" value="6"/>
</dbReference>
<dbReference type="InterPro" id="IPR002110">
    <property type="entry name" value="Ankyrin_rpt"/>
</dbReference>
<dbReference type="GO" id="GO:1902495">
    <property type="term" value="C:transmembrane transporter complex"/>
    <property type="evidence" value="ECO:0007669"/>
    <property type="project" value="TreeGrafter"/>
</dbReference>
<dbReference type="InterPro" id="IPR036770">
    <property type="entry name" value="Ankyrin_rpt-contain_sf"/>
</dbReference>
<evidence type="ECO:0000256" key="10">
    <source>
        <dbReference type="ARBA" id="ARBA00023180"/>
    </source>
</evidence>
<feature type="repeat" description="ANK" evidence="13">
    <location>
        <begin position="244"/>
        <end position="276"/>
    </location>
</feature>
<keyword evidence="6 14" id="KW-1133">Transmembrane helix</keyword>
<evidence type="ECO:0000256" key="7">
    <source>
        <dbReference type="ARBA" id="ARBA00023043"/>
    </source>
</evidence>
<feature type="transmembrane region" description="Helical" evidence="14">
    <location>
        <begin position="893"/>
        <end position="916"/>
    </location>
</feature>
<accession>A0A8T2J9S0</accession>
<reference evidence="16" key="1">
    <citation type="thesis" date="2020" institute="ProQuest LLC" country="789 East Eisenhower Parkway, Ann Arbor, MI, USA">
        <title>Comparative Genomics and Chromosome Evolution.</title>
        <authorList>
            <person name="Mudd A.B."/>
        </authorList>
    </citation>
    <scope>NUCLEOTIDE SEQUENCE</scope>
    <source>
        <strain evidence="16">Female2</strain>
        <tissue evidence="16">Blood</tissue>
    </source>
</reference>
<keyword evidence="17" id="KW-1185">Reference proteome</keyword>
<feature type="repeat" description="ANK" evidence="13">
    <location>
        <begin position="553"/>
        <end position="585"/>
    </location>
</feature>
<dbReference type="OrthoDB" id="1661883at2759"/>
<keyword evidence="4 14" id="KW-0812">Transmembrane</keyword>